<dbReference type="Proteomes" id="UP000647235">
    <property type="component" value="Unassembled WGS sequence"/>
</dbReference>
<protein>
    <submittedName>
        <fullName evidence="3">Uncharacterized protein</fullName>
    </submittedName>
</protein>
<organism evidence="3 4">
    <name type="scientific">Dorea hominis</name>
    <dbReference type="NCBI Taxonomy" id="2763040"/>
    <lineage>
        <taxon>Bacteria</taxon>
        <taxon>Bacillati</taxon>
        <taxon>Bacillota</taxon>
        <taxon>Clostridia</taxon>
        <taxon>Lachnospirales</taxon>
        <taxon>Lachnospiraceae</taxon>
        <taxon>Dorea</taxon>
    </lineage>
</organism>
<accession>A0ABR7F0A8</accession>
<keyword evidence="2" id="KW-1133">Transmembrane helix</keyword>
<comment type="caution">
    <text evidence="3">The sequence shown here is derived from an EMBL/GenBank/DDBJ whole genome shotgun (WGS) entry which is preliminary data.</text>
</comment>
<keyword evidence="2" id="KW-0472">Membrane</keyword>
<keyword evidence="2" id="KW-0812">Transmembrane</keyword>
<reference evidence="3 4" key="1">
    <citation type="submission" date="2020-08" db="EMBL/GenBank/DDBJ databases">
        <title>Genome public.</title>
        <authorList>
            <person name="Liu C."/>
            <person name="Sun Q."/>
        </authorList>
    </citation>
    <scope>NUCLEOTIDE SEQUENCE [LARGE SCALE GENOMIC DNA]</scope>
    <source>
        <strain evidence="3 4">NSJ-36</strain>
    </source>
</reference>
<dbReference type="EMBL" id="JACOOY010000022">
    <property type="protein sequence ID" value="MBC5666195.1"/>
    <property type="molecule type" value="Genomic_DNA"/>
</dbReference>
<gene>
    <name evidence="3" type="ORF">H8S07_13240</name>
</gene>
<keyword evidence="4" id="KW-1185">Reference proteome</keyword>
<dbReference type="RefSeq" id="WP_186856204.1">
    <property type="nucleotide sequence ID" value="NZ_JACOOY010000022.1"/>
</dbReference>
<evidence type="ECO:0000313" key="3">
    <source>
        <dbReference type="EMBL" id="MBC5666195.1"/>
    </source>
</evidence>
<feature type="compositionally biased region" description="Acidic residues" evidence="1">
    <location>
        <begin position="209"/>
        <end position="234"/>
    </location>
</feature>
<feature type="region of interest" description="Disordered" evidence="1">
    <location>
        <begin position="205"/>
        <end position="318"/>
    </location>
</feature>
<feature type="transmembrane region" description="Helical" evidence="2">
    <location>
        <begin position="9"/>
        <end position="30"/>
    </location>
</feature>
<evidence type="ECO:0000313" key="4">
    <source>
        <dbReference type="Proteomes" id="UP000647235"/>
    </source>
</evidence>
<evidence type="ECO:0000256" key="2">
    <source>
        <dbReference type="SAM" id="Phobius"/>
    </source>
</evidence>
<sequence>MNEKQITKLIGASIFAVLFLWGVYVFSGYYSQWQEKKAQQEQHAREQMAEQYMSSYTEKLQKTLEKAGLEGVEVLYQYDKYSGSTPEYDEYGREIEDDEDEDSAICDEDGDYPFSYSVEFTCVKLDEIYNENKSYKEVCNYMKPAYDILQTSQVERKFLNYKNDRNVVVYTNVSDKMDIKTKAGWYILTKKGDDEYILTDSKRQQLYADEAEEDDYDDADEYEDTDENDEDDSDASGGPVIKAGGRLMGESDSKDTSDSDNDTTSSKNTQKEKKYDPYDVYDYDDPDDFADEWAEEFGDGDYDNGYDDAYDYWEEKNR</sequence>
<evidence type="ECO:0000256" key="1">
    <source>
        <dbReference type="SAM" id="MobiDB-lite"/>
    </source>
</evidence>
<proteinExistence type="predicted"/>
<name>A0ABR7F0A8_9FIRM</name>
<feature type="compositionally biased region" description="Acidic residues" evidence="1">
    <location>
        <begin position="279"/>
        <end position="312"/>
    </location>
</feature>